<dbReference type="PROSITE" id="PS50943">
    <property type="entry name" value="HTH_CROC1"/>
    <property type="match status" value="1"/>
</dbReference>
<dbReference type="InterPro" id="IPR010982">
    <property type="entry name" value="Lambda_DNA-bd_dom_sf"/>
</dbReference>
<gene>
    <name evidence="2" type="ORF">GJU41_04200</name>
</gene>
<name>A0A6I2M6Z3_9BACI</name>
<dbReference type="EMBL" id="WKKF01000001">
    <property type="protein sequence ID" value="MRX53162.1"/>
    <property type="molecule type" value="Genomic_DNA"/>
</dbReference>
<comment type="caution">
    <text evidence="2">The sequence shown here is derived from an EMBL/GenBank/DDBJ whole genome shotgun (WGS) entry which is preliminary data.</text>
</comment>
<protein>
    <submittedName>
        <fullName evidence="2">Helix-turn-helix domain-containing protein</fullName>
    </submittedName>
</protein>
<sequence>MITAAIAIGGIWMLEGKIIKFYREFKQIKQKDLGEAICSATHISKIERGLTEVSKETIQLLSERLGITMKNEIDNYHKIEELLKDWHESIIKKVQTKSTGIKKQLDGIQLLQIQDFHRTYTLILTRYYLSASDDLQAKKLIDEMDAWTGLSPYEHNMLLHIKGIYYMRVKHDHFQAISFLKEIRLADYLNPEYFYDLAVAYHSIHSNVLAYFYANKALQYFMEKRSFSRMIESEMLMLIQLEQSDDTGFDNREYKRLIDMAEEYGLEHQRALLHHNYAYSQLRKGQFKSAGEYYKNSLSFREDHDPNFLGSFEGYINSLTKEGETTKEELLSLVEKGLHLSENGKNPTFYHFFTLHHLNIKGNVEGYYEYLEAEAYPYFKEMGYVLPTEHYGLKLFDFYMEQGNMEKANSYARVLMEKFRRNNQFV</sequence>
<dbReference type="Proteomes" id="UP000441585">
    <property type="component" value="Unassembled WGS sequence"/>
</dbReference>
<dbReference type="AlphaFoldDB" id="A0A6I2M6Z3"/>
<dbReference type="GO" id="GO:0003677">
    <property type="term" value="F:DNA binding"/>
    <property type="evidence" value="ECO:0007669"/>
    <property type="project" value="InterPro"/>
</dbReference>
<proteinExistence type="predicted"/>
<dbReference type="SMART" id="SM00530">
    <property type="entry name" value="HTH_XRE"/>
    <property type="match status" value="1"/>
</dbReference>
<dbReference type="InterPro" id="IPR011990">
    <property type="entry name" value="TPR-like_helical_dom_sf"/>
</dbReference>
<evidence type="ECO:0000313" key="3">
    <source>
        <dbReference type="Proteomes" id="UP000441585"/>
    </source>
</evidence>
<dbReference type="CDD" id="cd00093">
    <property type="entry name" value="HTH_XRE"/>
    <property type="match status" value="1"/>
</dbReference>
<dbReference type="Pfam" id="PF01381">
    <property type="entry name" value="HTH_3"/>
    <property type="match status" value="1"/>
</dbReference>
<dbReference type="InterPro" id="IPR001387">
    <property type="entry name" value="Cro/C1-type_HTH"/>
</dbReference>
<dbReference type="SUPFAM" id="SSF47413">
    <property type="entry name" value="lambda repressor-like DNA-binding domains"/>
    <property type="match status" value="1"/>
</dbReference>
<keyword evidence="3" id="KW-1185">Reference proteome</keyword>
<evidence type="ECO:0000313" key="2">
    <source>
        <dbReference type="EMBL" id="MRX53162.1"/>
    </source>
</evidence>
<accession>A0A6I2M6Z3</accession>
<organism evidence="2 3">
    <name type="scientific">Metabacillus idriensis</name>
    <dbReference type="NCBI Taxonomy" id="324768"/>
    <lineage>
        <taxon>Bacteria</taxon>
        <taxon>Bacillati</taxon>
        <taxon>Bacillota</taxon>
        <taxon>Bacilli</taxon>
        <taxon>Bacillales</taxon>
        <taxon>Bacillaceae</taxon>
        <taxon>Metabacillus</taxon>
    </lineage>
</organism>
<evidence type="ECO:0000259" key="1">
    <source>
        <dbReference type="PROSITE" id="PS50943"/>
    </source>
</evidence>
<reference evidence="2 3" key="1">
    <citation type="submission" date="2019-11" db="EMBL/GenBank/DDBJ databases">
        <title>Bacillus idriensis genome.</title>
        <authorList>
            <person name="Konopka E.N."/>
            <person name="Newman J.D."/>
        </authorList>
    </citation>
    <scope>NUCLEOTIDE SEQUENCE [LARGE SCALE GENOMIC DNA]</scope>
    <source>
        <strain evidence="2 3">DSM 19097</strain>
    </source>
</reference>
<feature type="domain" description="HTH cro/C1-type" evidence="1">
    <location>
        <begin position="19"/>
        <end position="73"/>
    </location>
</feature>
<dbReference type="Gene3D" id="1.25.40.10">
    <property type="entry name" value="Tetratricopeptide repeat domain"/>
    <property type="match status" value="1"/>
</dbReference>
<dbReference type="Gene3D" id="1.10.260.40">
    <property type="entry name" value="lambda repressor-like DNA-binding domains"/>
    <property type="match status" value="1"/>
</dbReference>